<keyword evidence="4" id="KW-1185">Reference proteome</keyword>
<evidence type="ECO:0000256" key="2">
    <source>
        <dbReference type="SAM" id="MobiDB-lite"/>
    </source>
</evidence>
<protein>
    <recommendedName>
        <fullName evidence="5">C3H1-type domain-containing protein</fullName>
    </recommendedName>
</protein>
<evidence type="ECO:0000313" key="3">
    <source>
        <dbReference type="EMBL" id="KAJ4345648.1"/>
    </source>
</evidence>
<dbReference type="AlphaFoldDB" id="A0A9W9C6Q4"/>
<dbReference type="EMBL" id="JAPEUX010000009">
    <property type="protein sequence ID" value="KAJ4345648.1"/>
    <property type="molecule type" value="Genomic_DNA"/>
</dbReference>
<dbReference type="GeneID" id="80915312"/>
<reference evidence="3" key="1">
    <citation type="submission" date="2022-10" db="EMBL/GenBank/DDBJ databases">
        <title>Tapping the CABI collections for fungal endophytes: first genome assemblies for Collariella, Neodidymelliopsis, Ascochyta clinopodiicola, Didymella pomorum, Didymosphaeria variabile, Neocosmospora piperis and Neocucurbitaria cava.</title>
        <authorList>
            <person name="Hill R."/>
        </authorList>
    </citation>
    <scope>NUCLEOTIDE SEQUENCE</scope>
    <source>
        <strain evidence="3">IMI 356815</strain>
    </source>
</reference>
<comment type="caution">
    <text evidence="3">The sequence shown here is derived from an EMBL/GenBank/DDBJ whole genome shotgun (WGS) entry which is preliminary data.</text>
</comment>
<proteinExistence type="predicted"/>
<evidence type="ECO:0008006" key="5">
    <source>
        <dbReference type="Google" id="ProtNLM"/>
    </source>
</evidence>
<evidence type="ECO:0000256" key="1">
    <source>
        <dbReference type="SAM" id="Coils"/>
    </source>
</evidence>
<dbReference type="Proteomes" id="UP001140513">
    <property type="component" value="Unassembled WGS sequence"/>
</dbReference>
<feature type="region of interest" description="Disordered" evidence="2">
    <location>
        <begin position="1"/>
        <end position="36"/>
    </location>
</feature>
<name>A0A9W9C6Q4_9PLEO</name>
<organism evidence="3 4">
    <name type="scientific">Didymosphaeria variabile</name>
    <dbReference type="NCBI Taxonomy" id="1932322"/>
    <lineage>
        <taxon>Eukaryota</taxon>
        <taxon>Fungi</taxon>
        <taxon>Dikarya</taxon>
        <taxon>Ascomycota</taxon>
        <taxon>Pezizomycotina</taxon>
        <taxon>Dothideomycetes</taxon>
        <taxon>Pleosporomycetidae</taxon>
        <taxon>Pleosporales</taxon>
        <taxon>Massarineae</taxon>
        <taxon>Didymosphaeriaceae</taxon>
        <taxon>Didymosphaeria</taxon>
    </lineage>
</organism>
<dbReference type="RefSeq" id="XP_056065812.1">
    <property type="nucleotide sequence ID" value="XM_056220509.1"/>
</dbReference>
<evidence type="ECO:0000313" key="4">
    <source>
        <dbReference type="Proteomes" id="UP001140513"/>
    </source>
</evidence>
<sequence>MLQNKKHPSTSKSKAVVPTSRVLAGRVTKSTPAQVGPVEKADDYKTVEVPFQQWRRMQDELMLLKSASTHGRTIDSLLKDNRLLKNRLQNRDDEIEQLEDEWKELDEQFGESEYRESIYRNDSFDVRCQLAGRERQYQALEHHYQAREQQHQLEMAQMHKQLEEAISTLRIQGANDDGDLARKDEVNVERPQLEKRICRRGIGCLNVKCKFSHPGRGW</sequence>
<feature type="coiled-coil region" evidence="1">
    <location>
        <begin position="74"/>
        <end position="108"/>
    </location>
</feature>
<gene>
    <name evidence="3" type="ORF">N0V89_011782</name>
</gene>
<accession>A0A9W9C6Q4</accession>
<keyword evidence="1" id="KW-0175">Coiled coil</keyword>